<dbReference type="OrthoDB" id="2141050at2759"/>
<accession>A0A0L0SRB0</accession>
<dbReference type="PANTHER" id="PTHR39218">
    <property type="entry name" value="OXIDOREDUCTASE 14 KDA SUBUNIT, PUTATIVE (AFU_ORTHOLOGUE AFUA_1G12110)-RELATED"/>
    <property type="match status" value="1"/>
</dbReference>
<evidence type="ECO:0000313" key="2">
    <source>
        <dbReference type="EMBL" id="KNE65052.1"/>
    </source>
</evidence>
<dbReference type="PANTHER" id="PTHR39218:SF1">
    <property type="entry name" value="OXIDOREDUCTASE 14 KDA SUBUNIT, PUTATIVE (AFU_ORTHOLOGUE AFUA_1G12110)-RELATED"/>
    <property type="match status" value="1"/>
</dbReference>
<reference evidence="2 3" key="1">
    <citation type="submission" date="2009-11" db="EMBL/GenBank/DDBJ databases">
        <title>Annotation of Allomyces macrogynus ATCC 38327.</title>
        <authorList>
            <consortium name="The Broad Institute Genome Sequencing Platform"/>
            <person name="Russ C."/>
            <person name="Cuomo C."/>
            <person name="Burger G."/>
            <person name="Gray M.W."/>
            <person name="Holland P.W.H."/>
            <person name="King N."/>
            <person name="Lang F.B.F."/>
            <person name="Roger A.J."/>
            <person name="Ruiz-Trillo I."/>
            <person name="Young S.K."/>
            <person name="Zeng Q."/>
            <person name="Gargeya S."/>
            <person name="Fitzgerald M."/>
            <person name="Haas B."/>
            <person name="Abouelleil A."/>
            <person name="Alvarado L."/>
            <person name="Arachchi H.M."/>
            <person name="Berlin A."/>
            <person name="Chapman S.B."/>
            <person name="Gearin G."/>
            <person name="Goldberg J."/>
            <person name="Griggs A."/>
            <person name="Gujja S."/>
            <person name="Hansen M."/>
            <person name="Heiman D."/>
            <person name="Howarth C."/>
            <person name="Larimer J."/>
            <person name="Lui A."/>
            <person name="MacDonald P.J.P."/>
            <person name="McCowen C."/>
            <person name="Montmayeur A."/>
            <person name="Murphy C."/>
            <person name="Neiman D."/>
            <person name="Pearson M."/>
            <person name="Priest M."/>
            <person name="Roberts A."/>
            <person name="Saif S."/>
            <person name="Shea T."/>
            <person name="Sisk P."/>
            <person name="Stolte C."/>
            <person name="Sykes S."/>
            <person name="Wortman J."/>
            <person name="Nusbaum C."/>
            <person name="Birren B."/>
        </authorList>
    </citation>
    <scope>NUCLEOTIDE SEQUENCE [LARGE SCALE GENOMIC DNA]</scope>
    <source>
        <strain evidence="2 3">ATCC 38327</strain>
    </source>
</reference>
<dbReference type="EMBL" id="GG745346">
    <property type="protein sequence ID" value="KNE65052.1"/>
    <property type="molecule type" value="Genomic_DNA"/>
</dbReference>
<protein>
    <submittedName>
        <fullName evidence="2">Uncharacterized protein</fullName>
    </submittedName>
</protein>
<dbReference type="AlphaFoldDB" id="A0A0L0SRB0"/>
<name>A0A0L0SRB0_ALLM3</name>
<evidence type="ECO:0000313" key="3">
    <source>
        <dbReference type="Proteomes" id="UP000054350"/>
    </source>
</evidence>
<sequence>MTMFTSVLGWASFGVAARGLANALERKNPLQGAGGHAAAALIFGSFGYYIYGVQQRQEAELEKVLAKVRENKRAQLAQEASE</sequence>
<keyword evidence="1" id="KW-0812">Transmembrane</keyword>
<gene>
    <name evidence="2" type="ORF">AMAG_19418</name>
</gene>
<keyword evidence="1" id="KW-0472">Membrane</keyword>
<dbReference type="Proteomes" id="UP000054350">
    <property type="component" value="Unassembled WGS sequence"/>
</dbReference>
<organism evidence="2 3">
    <name type="scientific">Allomyces macrogynus (strain ATCC 38327)</name>
    <name type="common">Allomyces javanicus var. macrogynus</name>
    <dbReference type="NCBI Taxonomy" id="578462"/>
    <lineage>
        <taxon>Eukaryota</taxon>
        <taxon>Fungi</taxon>
        <taxon>Fungi incertae sedis</taxon>
        <taxon>Blastocladiomycota</taxon>
        <taxon>Blastocladiomycetes</taxon>
        <taxon>Blastocladiales</taxon>
        <taxon>Blastocladiaceae</taxon>
        <taxon>Allomyces</taxon>
    </lineage>
</organism>
<feature type="transmembrane region" description="Helical" evidence="1">
    <location>
        <begin position="33"/>
        <end position="51"/>
    </location>
</feature>
<keyword evidence="3" id="KW-1185">Reference proteome</keyword>
<evidence type="ECO:0000256" key="1">
    <source>
        <dbReference type="SAM" id="Phobius"/>
    </source>
</evidence>
<reference evidence="3" key="2">
    <citation type="submission" date="2009-11" db="EMBL/GenBank/DDBJ databases">
        <title>The Genome Sequence of Allomyces macrogynus strain ATCC 38327.</title>
        <authorList>
            <consortium name="The Broad Institute Genome Sequencing Platform"/>
            <person name="Russ C."/>
            <person name="Cuomo C."/>
            <person name="Shea T."/>
            <person name="Young S.K."/>
            <person name="Zeng Q."/>
            <person name="Koehrsen M."/>
            <person name="Haas B."/>
            <person name="Borodovsky M."/>
            <person name="Guigo R."/>
            <person name="Alvarado L."/>
            <person name="Berlin A."/>
            <person name="Borenstein D."/>
            <person name="Chen Z."/>
            <person name="Engels R."/>
            <person name="Freedman E."/>
            <person name="Gellesch M."/>
            <person name="Goldberg J."/>
            <person name="Griggs A."/>
            <person name="Gujja S."/>
            <person name="Heiman D."/>
            <person name="Hepburn T."/>
            <person name="Howarth C."/>
            <person name="Jen D."/>
            <person name="Larson L."/>
            <person name="Lewis B."/>
            <person name="Mehta T."/>
            <person name="Park D."/>
            <person name="Pearson M."/>
            <person name="Roberts A."/>
            <person name="Saif S."/>
            <person name="Shenoy N."/>
            <person name="Sisk P."/>
            <person name="Stolte C."/>
            <person name="Sykes S."/>
            <person name="Walk T."/>
            <person name="White J."/>
            <person name="Yandava C."/>
            <person name="Burger G."/>
            <person name="Gray M.W."/>
            <person name="Holland P.W.H."/>
            <person name="King N."/>
            <person name="Lang F.B.F."/>
            <person name="Roger A.J."/>
            <person name="Ruiz-Trillo I."/>
            <person name="Lander E."/>
            <person name="Nusbaum C."/>
        </authorList>
    </citation>
    <scope>NUCLEOTIDE SEQUENCE [LARGE SCALE GENOMIC DNA]</scope>
    <source>
        <strain evidence="3">ATCC 38327</strain>
    </source>
</reference>
<keyword evidence="1" id="KW-1133">Transmembrane helix</keyword>
<proteinExistence type="predicted"/>
<dbReference type="VEuPathDB" id="FungiDB:AMAG_19418"/>